<evidence type="ECO:0000256" key="1">
    <source>
        <dbReference type="PROSITE-ProRule" id="PRU00339"/>
    </source>
</evidence>
<gene>
    <name evidence="3" type="ORF">E5162_06680</name>
</gene>
<dbReference type="Gene3D" id="1.25.40.10">
    <property type="entry name" value="Tetratricopeptide repeat domain"/>
    <property type="match status" value="1"/>
</dbReference>
<dbReference type="Proteomes" id="UP000305451">
    <property type="component" value="Unassembled WGS sequence"/>
</dbReference>
<keyword evidence="1" id="KW-0802">TPR repeat</keyword>
<sequence length="1115" mass="120734">MKRSRTDLHTRLASALLAGVGLTALAAASAVAQVPVGFEVETGTGVTRLELAYPESEGGDLSAEVEIVAGSVLIARLSEPASGDAESLVNAAPGLIARARLDPDGQVLRVALNRSVTPRVSVSHNLIAIDLMEPGATPLADIVSSYEAERRRAEAERARRAAAAAAAAAAPPPPTPLTIEWGQASEYTRIEFVWEDEVSYTLETEGGRAQLSFSRPGETDLGGLLGTPPRLVAAVSDESDARRFALEFRLEPGVRAQAWQEEPDRVVLDLLDPVSASPMEMLGALTEYADAQAAAATEAEARENAPDVLDDAPEVYTEEARPDPVPESGIVPVTVRSASDALSLSFNWAHLPGAAVFRRADAIWLVFDAAADIDLGELNAANRSLISGYESWTGPDYTAVRFVAPASTLADVSAAGSTWMVSFVEALAEPPRAVRLTRETRFDAPARIAVALEGARSVREIRDPVVGDTLHVITAAGENRGVLTGRRLVEAVFLPSAHGVAIEPLADDLEIARVPGGAVIGRPGGLALSRGIDPSTGRVSARPVSPAFLDLAGWRAGDDYREARRRLERQASQFEPDALLALARFFLSWQLASEAMGVADLAEEARPQLADTPEMLALRGAASFMMGRYQQAQDYFTNPVLANEASVQPWLGLIAAEQGRWTDARRHFEAGQDVLFFFTPTWRGRVHAAQARAAVETNDIGAARALLDVADSDGADLRQRAEVEFARARLAAATGDHARAIARFEELGTSQYEPIQVPALLEKVRLEIANDRISPAEGAEVLESLRYRWRGDRTEVETARLLGELYGQAGRYGEAFRIWEAARQRHPDGPIARTISADMDDLFRRLFLDNEADALAPLDALSLWYEYDYLTPQGEEGDRLVRRIAARLEAVDLLDQAASLLAHQIEERDAITGYAKAQIAVDLARLYLIANRPEDALRTIQSTRIARLPDGVVEARRLLEARALADLGRHEHALELIGGERSAEAEILRAGIAWDMRDWSGAGRRFEAVHSERWREPEPLEPGEAHDILRAAIAYALADDTSSVERLEARYARQMGETAFGSAFSLITSEVGSAGDARLVDLVSELGSMDGVDSFLAGFTRRFRDDELIETAEAS</sequence>
<dbReference type="PROSITE" id="PS50005">
    <property type="entry name" value="TPR"/>
    <property type="match status" value="1"/>
</dbReference>
<dbReference type="InterPro" id="IPR019734">
    <property type="entry name" value="TPR_rpt"/>
</dbReference>
<reference evidence="3 4" key="1">
    <citation type="journal article" date="2013" name="Int. J. Syst. Evol. Microbiol.">
        <title>Marinicauda pacifica gen. nov., sp. nov., a prosthecate alphaproteobacterium of the family Hyphomonadaceae isolated from deep seawater.</title>
        <authorList>
            <person name="Zhang X.Y."/>
            <person name="Li G.W."/>
            <person name="Wang C.S."/>
            <person name="Zhang Y.J."/>
            <person name="Xu X.W."/>
            <person name="Li H."/>
            <person name="Liu A."/>
            <person name="Liu C."/>
            <person name="Xie B.B."/>
            <person name="Qin Q.L."/>
            <person name="Xu Z."/>
            <person name="Chen X.L."/>
            <person name="Zhou B.C."/>
            <person name="Zhang Y.Z."/>
        </authorList>
    </citation>
    <scope>NUCLEOTIDE SEQUENCE [LARGE SCALE GENOMIC DNA]</scope>
    <source>
        <strain evidence="3 4">P-1 km-3</strain>
    </source>
</reference>
<dbReference type="InterPro" id="IPR011990">
    <property type="entry name" value="TPR-like_helical_dom_sf"/>
</dbReference>
<dbReference type="AlphaFoldDB" id="A0A4S2HA17"/>
<keyword evidence="4" id="KW-1185">Reference proteome</keyword>
<dbReference type="OrthoDB" id="7431909at2"/>
<proteinExistence type="predicted"/>
<feature type="signal peptide" evidence="2">
    <location>
        <begin position="1"/>
        <end position="32"/>
    </location>
</feature>
<organism evidence="3 4">
    <name type="scientific">Marinicauda pacifica</name>
    <dbReference type="NCBI Taxonomy" id="1133559"/>
    <lineage>
        <taxon>Bacteria</taxon>
        <taxon>Pseudomonadati</taxon>
        <taxon>Pseudomonadota</taxon>
        <taxon>Alphaproteobacteria</taxon>
        <taxon>Maricaulales</taxon>
        <taxon>Maricaulaceae</taxon>
        <taxon>Marinicauda</taxon>
    </lineage>
</organism>
<evidence type="ECO:0000256" key="2">
    <source>
        <dbReference type="SAM" id="SignalP"/>
    </source>
</evidence>
<dbReference type="RefSeq" id="WP_135944225.1">
    <property type="nucleotide sequence ID" value="NZ_BMEI01000002.1"/>
</dbReference>
<feature type="chain" id="PRO_5020393393" description="Tetratricopeptide repeat protein" evidence="2">
    <location>
        <begin position="33"/>
        <end position="1115"/>
    </location>
</feature>
<comment type="caution">
    <text evidence="3">The sequence shown here is derived from an EMBL/GenBank/DDBJ whole genome shotgun (WGS) entry which is preliminary data.</text>
</comment>
<protein>
    <recommendedName>
        <fullName evidence="5">Tetratricopeptide repeat protein</fullName>
    </recommendedName>
</protein>
<accession>A0A4S2HA17</accession>
<dbReference type="SUPFAM" id="SSF48452">
    <property type="entry name" value="TPR-like"/>
    <property type="match status" value="1"/>
</dbReference>
<keyword evidence="2" id="KW-0732">Signal</keyword>
<evidence type="ECO:0000313" key="4">
    <source>
        <dbReference type="Proteomes" id="UP000305451"/>
    </source>
</evidence>
<evidence type="ECO:0000313" key="3">
    <source>
        <dbReference type="EMBL" id="TGY92755.1"/>
    </source>
</evidence>
<feature type="repeat" description="TPR" evidence="1">
    <location>
        <begin position="796"/>
        <end position="829"/>
    </location>
</feature>
<name>A0A4S2HA17_9PROT</name>
<evidence type="ECO:0008006" key="5">
    <source>
        <dbReference type="Google" id="ProtNLM"/>
    </source>
</evidence>
<dbReference type="EMBL" id="SRXV01000002">
    <property type="protein sequence ID" value="TGY92755.1"/>
    <property type="molecule type" value="Genomic_DNA"/>
</dbReference>